<comment type="caution">
    <text evidence="2">The sequence shown here is derived from an EMBL/GenBank/DDBJ whole genome shotgun (WGS) entry which is preliminary data.</text>
</comment>
<proteinExistence type="predicted"/>
<evidence type="ECO:0000313" key="3">
    <source>
        <dbReference type="Proteomes" id="UP000179807"/>
    </source>
</evidence>
<dbReference type="EMBL" id="MLAK01000993">
    <property type="protein sequence ID" value="OHS99659.1"/>
    <property type="molecule type" value="Genomic_DNA"/>
</dbReference>
<reference evidence="2" key="1">
    <citation type="submission" date="2016-10" db="EMBL/GenBank/DDBJ databases">
        <authorList>
            <person name="Benchimol M."/>
            <person name="Almeida L.G."/>
            <person name="Vasconcelos A.T."/>
            <person name="Perreira-Neves A."/>
            <person name="Rosa I.A."/>
            <person name="Tasca T."/>
            <person name="Bogo M.R."/>
            <person name="de Souza W."/>
        </authorList>
    </citation>
    <scope>NUCLEOTIDE SEQUENCE [LARGE SCALE GENOMIC DNA]</scope>
    <source>
        <strain evidence="2">K</strain>
    </source>
</reference>
<evidence type="ECO:0000256" key="1">
    <source>
        <dbReference type="SAM" id="Coils"/>
    </source>
</evidence>
<keyword evidence="3" id="KW-1185">Reference proteome</keyword>
<dbReference type="GeneID" id="94828899"/>
<organism evidence="2 3">
    <name type="scientific">Tritrichomonas foetus</name>
    <dbReference type="NCBI Taxonomy" id="1144522"/>
    <lineage>
        <taxon>Eukaryota</taxon>
        <taxon>Metamonada</taxon>
        <taxon>Parabasalia</taxon>
        <taxon>Tritrichomonadida</taxon>
        <taxon>Tritrichomonadidae</taxon>
        <taxon>Tritrichomonas</taxon>
    </lineage>
</organism>
<protein>
    <submittedName>
        <fullName evidence="2">Uncharacterized protein</fullName>
    </submittedName>
</protein>
<keyword evidence="1" id="KW-0175">Coiled coil</keyword>
<accession>A0A1J4JQ63</accession>
<dbReference type="AlphaFoldDB" id="A0A1J4JQ63"/>
<dbReference type="Proteomes" id="UP000179807">
    <property type="component" value="Unassembled WGS sequence"/>
</dbReference>
<name>A0A1J4JQ63_9EUKA</name>
<evidence type="ECO:0000313" key="2">
    <source>
        <dbReference type="EMBL" id="OHS99659.1"/>
    </source>
</evidence>
<feature type="coiled-coil region" evidence="1">
    <location>
        <begin position="46"/>
        <end position="96"/>
    </location>
</feature>
<dbReference type="RefSeq" id="XP_068352796.1">
    <property type="nucleotide sequence ID" value="XM_068494195.1"/>
</dbReference>
<sequence length="152" mass="17721">MEGWTKESPFSSDPLIGIGNLEESDEFNDILALLNNIKNEEEEPCYNNLTKRNEDLRNNIEQELKKLNIKASHFDREKFEQMKNSKIQENENTQEKISKYNSIIKVGNISVSRAKKAIENSDTIINCLYQIMKENNCVTERADELHQEILKK</sequence>
<gene>
    <name evidence="2" type="ORF">TRFO_08284</name>
</gene>
<dbReference type="VEuPathDB" id="TrichDB:TRFO_08284"/>